<reference evidence="1" key="1">
    <citation type="submission" date="2012-03" db="EMBL/GenBank/DDBJ databases">
        <title>Functional metagenomics reveals considerable lignocellulase gene clusters in the gut microbiome of a wood-feeding higher termite.</title>
        <authorList>
            <person name="Liu N."/>
        </authorList>
    </citation>
    <scope>NUCLEOTIDE SEQUENCE</scope>
</reference>
<protein>
    <submittedName>
        <fullName evidence="1">Uncharacterized protein</fullName>
    </submittedName>
</protein>
<organism evidence="1">
    <name type="scientific">uncultured bacterium contig00259</name>
    <dbReference type="NCBI Taxonomy" id="1181615"/>
    <lineage>
        <taxon>Bacteria</taxon>
        <taxon>environmental samples</taxon>
    </lineage>
</organism>
<accession>A0A806K1Y8</accession>
<evidence type="ECO:0000313" key="1">
    <source>
        <dbReference type="EMBL" id="AGS53976.1"/>
    </source>
</evidence>
<sequence length="40" mass="4722">MVNQIGKRGAEKQSREVLNLIKIQNEWSAFRNGFTNFRLK</sequence>
<dbReference type="AlphaFoldDB" id="A0A806K1Y8"/>
<dbReference type="EMBL" id="JQ844265">
    <property type="protein sequence ID" value="AGS53976.1"/>
    <property type="molecule type" value="Genomic_DNA"/>
</dbReference>
<proteinExistence type="predicted"/>
<name>A0A806K1Y8_9BACT</name>